<keyword evidence="4 6" id="KW-1133">Transmembrane helix</keyword>
<feature type="transmembrane region" description="Helical" evidence="6">
    <location>
        <begin position="586"/>
        <end position="609"/>
    </location>
</feature>
<accession>A0ABY9IC82</accession>
<feature type="transmembrane region" description="Helical" evidence="6">
    <location>
        <begin position="543"/>
        <end position="565"/>
    </location>
</feature>
<evidence type="ECO:0000256" key="4">
    <source>
        <dbReference type="ARBA" id="ARBA00022989"/>
    </source>
</evidence>
<feature type="transmembrane region" description="Helical" evidence="6">
    <location>
        <begin position="338"/>
        <end position="360"/>
    </location>
</feature>
<evidence type="ECO:0000313" key="8">
    <source>
        <dbReference type="EMBL" id="WLQ44036.1"/>
    </source>
</evidence>
<feature type="transmembrane region" description="Helical" evidence="6">
    <location>
        <begin position="629"/>
        <end position="650"/>
    </location>
</feature>
<evidence type="ECO:0000259" key="7">
    <source>
        <dbReference type="Pfam" id="PF02687"/>
    </source>
</evidence>
<evidence type="ECO:0000256" key="3">
    <source>
        <dbReference type="ARBA" id="ARBA00022692"/>
    </source>
</evidence>
<evidence type="ECO:0000256" key="2">
    <source>
        <dbReference type="ARBA" id="ARBA00022475"/>
    </source>
</evidence>
<keyword evidence="9" id="KW-1185">Reference proteome</keyword>
<organism evidence="8 9">
    <name type="scientific">Streptomyces laculatispora</name>
    <dbReference type="NCBI Taxonomy" id="887464"/>
    <lineage>
        <taxon>Bacteria</taxon>
        <taxon>Bacillati</taxon>
        <taxon>Actinomycetota</taxon>
        <taxon>Actinomycetes</taxon>
        <taxon>Kitasatosporales</taxon>
        <taxon>Streptomycetaceae</taxon>
        <taxon>Streptomyces</taxon>
    </lineage>
</organism>
<dbReference type="EMBL" id="CP120992">
    <property type="protein sequence ID" value="WLQ44036.1"/>
    <property type="molecule type" value="Genomic_DNA"/>
</dbReference>
<feature type="transmembrane region" description="Helical" evidence="6">
    <location>
        <begin position="211"/>
        <end position="233"/>
    </location>
</feature>
<feature type="transmembrane region" description="Helical" evidence="6">
    <location>
        <begin position="164"/>
        <end position="191"/>
    </location>
</feature>
<comment type="subcellular location">
    <subcellularLocation>
        <location evidence="1">Cell membrane</location>
        <topology evidence="1">Multi-pass membrane protein</topology>
    </subcellularLocation>
</comment>
<dbReference type="Proteomes" id="UP001229952">
    <property type="component" value="Chromosome"/>
</dbReference>
<feature type="transmembrane region" description="Helical" evidence="6">
    <location>
        <begin position="283"/>
        <end position="307"/>
    </location>
</feature>
<dbReference type="RefSeq" id="WP_306091436.1">
    <property type="nucleotide sequence ID" value="NZ_CP120992.1"/>
</dbReference>
<reference evidence="8 9" key="1">
    <citation type="submission" date="2023-03" db="EMBL/GenBank/DDBJ databases">
        <title>Isolation and description of six Streptomyces strains from soil environments, able to metabolize different microbial glucans.</title>
        <authorList>
            <person name="Widen T."/>
            <person name="Larsbrink J."/>
        </authorList>
    </citation>
    <scope>NUCLEOTIDE SEQUENCE [LARGE SCALE GENOMIC DNA]</scope>
    <source>
        <strain evidence="8 9">Mut2</strain>
    </source>
</reference>
<feature type="transmembrane region" description="Helical" evidence="6">
    <location>
        <begin position="117"/>
        <end position="139"/>
    </location>
</feature>
<feature type="domain" description="ABC3 transporter permease C-terminal" evidence="7">
    <location>
        <begin position="127"/>
        <end position="233"/>
    </location>
</feature>
<proteinExistence type="predicted"/>
<protein>
    <submittedName>
        <fullName evidence="8">ABC transporter permease</fullName>
    </submittedName>
</protein>
<gene>
    <name evidence="8" type="ORF">P8A22_31445</name>
</gene>
<dbReference type="Pfam" id="PF02687">
    <property type="entry name" value="FtsX"/>
    <property type="match status" value="1"/>
</dbReference>
<evidence type="ECO:0000256" key="6">
    <source>
        <dbReference type="SAM" id="Phobius"/>
    </source>
</evidence>
<evidence type="ECO:0000313" key="9">
    <source>
        <dbReference type="Proteomes" id="UP001229952"/>
    </source>
</evidence>
<dbReference type="InterPro" id="IPR003838">
    <property type="entry name" value="ABC3_permease_C"/>
</dbReference>
<sequence length="661" mass="69709">MNKRRFSVVFLAPRAGDAPLPPGVERWPAPGQAVLSPALRKAGAAEDIDHRYGELAGVIQPSGLDEPTEWLAYVRPRDGLSDKSPSSVVTGFGPAAYGIFADGLEPGSGRVDDKSEWMFLTAVAGMLGLPGLALLLIAVRTGAHARDRRTALVSALGGQRRDRALVVLGEAGQPVVVGVLLGATAVAWAVLDDIHIPLTDYVLSSSYIRQHYWLMIFALFAALVTVVVAVVAAELAPRRGTTGSRPYSPAVSAWLPRIAALLPVMLLLAVRGPDFVDSGQRTLVGWAGIAGTMLTLPAAMAVASAAAGRVLSRWGQSHGLAGTLVAGRRTNTYPGNTARLVTGITVALIVFLQAVAWQGLFGAQSADAQRTLDRIGRSVLTVGARGKVSDAEMTKFLNRRPHNTEALLLAGPADGSDGNGPMRLYGDCPALSALHLQCPKLAARLDGAPQDPRLQELIRWTPHNALVTDIHRTDLRALAHRAAASTEEASVVLVRRDGSAVPVAAVKQLSHEVFPRGARAGAPGEDELTAGVPNRDQGRWSTLFGLIGVAVLTVTAGLSGMGEFLRHGRALAPLSVLTGGLRVFRTSAAWSVFMPLLLAGLAGSVVAASLADPVSDTDEAFLTRDLTTWTASTVVAIGVLMWVWASTVAVRQARRWRPRGD</sequence>
<keyword evidence="3 6" id="KW-0812">Transmembrane</keyword>
<evidence type="ECO:0000256" key="1">
    <source>
        <dbReference type="ARBA" id="ARBA00004651"/>
    </source>
</evidence>
<name>A0ABY9IC82_9ACTN</name>
<keyword evidence="2" id="KW-1003">Cell membrane</keyword>
<evidence type="ECO:0000256" key="5">
    <source>
        <dbReference type="ARBA" id="ARBA00023136"/>
    </source>
</evidence>
<keyword evidence="5 6" id="KW-0472">Membrane</keyword>
<feature type="transmembrane region" description="Helical" evidence="6">
    <location>
        <begin position="254"/>
        <end position="271"/>
    </location>
</feature>